<comment type="caution">
    <text evidence="2">The sequence shown here is derived from an EMBL/GenBank/DDBJ whole genome shotgun (WGS) entry which is preliminary data.</text>
</comment>
<dbReference type="EMBL" id="MPZM01000036">
    <property type="protein sequence ID" value="PPL15243.1"/>
    <property type="molecule type" value="Genomic_DNA"/>
</dbReference>
<protein>
    <recommendedName>
        <fullName evidence="1">T6SS Phospholipase effector Tle1-like catalytic domain-containing protein</fullName>
    </recommendedName>
</protein>
<evidence type="ECO:0000313" key="3">
    <source>
        <dbReference type="Proteomes" id="UP000242231"/>
    </source>
</evidence>
<accession>A0A2P5TJP7</accession>
<feature type="domain" description="T6SS Phospholipase effector Tle1-like catalytic" evidence="1">
    <location>
        <begin position="15"/>
        <end position="261"/>
    </location>
</feature>
<evidence type="ECO:0000259" key="1">
    <source>
        <dbReference type="Pfam" id="PF09994"/>
    </source>
</evidence>
<sequence length="357" mass="39925">MPPFGSKPMPQHPQRLIVLFDGTWNDPQDNTNVVKLARSIAPFDGERRQRFFYDAGVGTAALSRLAGGVLGMGLSKNLRQGYDWLARHYRPGDQVWVFGFSRGAYTARSMVGMIRKCGLLHVITPTSLAAAERLYRNKDAAPDGEPCRQFRARYSREIDIHLLGVWDTVGALGIPGTMISERGTYSWHDTRLSNIVQRAYQAMALDEHRAAYDAVPWTSADGNKKTGQIEVEQRWFIGAHANVGGGYPGDPLADLPLVWMQSKAIEAGLALTPIMPDAQAWLTAPTDSFNDFMGGWYGRYRRWFHAGDGRLHRRLDQDGEGNLSVGVTIDPSVWARWQSVPDYRPRTLTDARLIPPE</sequence>
<dbReference type="SUPFAM" id="SSF53474">
    <property type="entry name" value="alpha/beta-Hydrolases"/>
    <property type="match status" value="1"/>
</dbReference>
<dbReference type="Pfam" id="PF09994">
    <property type="entry name" value="T6SS_Tle1-like_cat"/>
    <property type="match status" value="1"/>
</dbReference>
<dbReference type="InterPro" id="IPR018712">
    <property type="entry name" value="Tle1-like_cat"/>
</dbReference>
<dbReference type="PANTHER" id="PTHR33840:SF1">
    <property type="entry name" value="TLE1 PHOSPHOLIPASE DOMAIN-CONTAINING PROTEIN"/>
    <property type="match status" value="1"/>
</dbReference>
<dbReference type="PANTHER" id="PTHR33840">
    <property type="match status" value="1"/>
</dbReference>
<dbReference type="OrthoDB" id="4378831at2"/>
<name>A0A2P5TJP7_9GAMM</name>
<gene>
    <name evidence="2" type="ORF">UN63_13330</name>
</gene>
<reference evidence="3" key="1">
    <citation type="submission" date="2016-11" db="EMBL/GenBank/DDBJ databases">
        <authorList>
            <person name="Sisinthy S."/>
            <person name="Ara S."/>
            <person name="Gundlapally S.R."/>
        </authorList>
    </citation>
    <scope>NUCLEOTIDE SEQUENCE [LARGE SCALE GENOMIC DNA]</scope>
    <source>
        <strain evidence="3">V1-41</strain>
    </source>
</reference>
<dbReference type="Proteomes" id="UP000242231">
    <property type="component" value="Unassembled WGS sequence"/>
</dbReference>
<dbReference type="InterPro" id="IPR029058">
    <property type="entry name" value="AB_hydrolase_fold"/>
</dbReference>
<evidence type="ECO:0000313" key="2">
    <source>
        <dbReference type="EMBL" id="PPL15243.1"/>
    </source>
</evidence>
<dbReference type="AlphaFoldDB" id="A0A2P5TJP7"/>
<proteinExistence type="predicted"/>
<keyword evidence="3" id="KW-1185">Reference proteome</keyword>
<organism evidence="2 3">
    <name type="scientific">Oceanisphaera arctica</name>
    <dbReference type="NCBI Taxonomy" id="641510"/>
    <lineage>
        <taxon>Bacteria</taxon>
        <taxon>Pseudomonadati</taxon>
        <taxon>Pseudomonadota</taxon>
        <taxon>Gammaproteobacteria</taxon>
        <taxon>Aeromonadales</taxon>
        <taxon>Aeromonadaceae</taxon>
        <taxon>Oceanisphaera</taxon>
    </lineage>
</organism>